<comment type="caution">
    <text evidence="1">The sequence shown here is derived from an EMBL/GenBank/DDBJ whole genome shotgun (WGS) entry which is preliminary data.</text>
</comment>
<reference evidence="2" key="1">
    <citation type="journal article" date="2019" name="Int. J. Syst. Evol. Microbiol.">
        <title>The Global Catalogue of Microorganisms (GCM) 10K type strain sequencing project: providing services to taxonomists for standard genome sequencing and annotation.</title>
        <authorList>
            <consortium name="The Broad Institute Genomics Platform"/>
            <consortium name="The Broad Institute Genome Sequencing Center for Infectious Disease"/>
            <person name="Wu L."/>
            <person name="Ma J."/>
        </authorList>
    </citation>
    <scope>NUCLEOTIDE SEQUENCE [LARGE SCALE GENOMIC DNA]</scope>
    <source>
        <strain evidence="2">KCTC 42662</strain>
    </source>
</reference>
<dbReference type="RefSeq" id="WP_380905982.1">
    <property type="nucleotide sequence ID" value="NZ_JBHUEG010000019.1"/>
</dbReference>
<accession>A0ABW5KL14</accession>
<keyword evidence="2" id="KW-1185">Reference proteome</keyword>
<name>A0ABW5KL14_9SPHI</name>
<evidence type="ECO:0000313" key="2">
    <source>
        <dbReference type="Proteomes" id="UP001597545"/>
    </source>
</evidence>
<sequence length="131" mass="15082">MTTHKQKFAPSTRELGLTPGNKIKLINPPTGYMSLLSATIPTLQILRGRKTKKDHIHAFVHGYSHMVELVTALSDELKADGILCIFLRTTNTYPVAMPVNAWKKMIDFPGWLSLDRRRYNGDWYLLRFRHT</sequence>
<proteinExistence type="predicted"/>
<dbReference type="EMBL" id="JBHULR010000020">
    <property type="protein sequence ID" value="MFD2549662.1"/>
    <property type="molecule type" value="Genomic_DNA"/>
</dbReference>
<dbReference type="Proteomes" id="UP001597545">
    <property type="component" value="Unassembled WGS sequence"/>
</dbReference>
<protein>
    <submittedName>
        <fullName evidence="1">Uncharacterized protein</fullName>
    </submittedName>
</protein>
<organism evidence="1 2">
    <name type="scientific">Sphingobacterium suaedae</name>
    <dbReference type="NCBI Taxonomy" id="1686402"/>
    <lineage>
        <taxon>Bacteria</taxon>
        <taxon>Pseudomonadati</taxon>
        <taxon>Bacteroidota</taxon>
        <taxon>Sphingobacteriia</taxon>
        <taxon>Sphingobacteriales</taxon>
        <taxon>Sphingobacteriaceae</taxon>
        <taxon>Sphingobacterium</taxon>
    </lineage>
</organism>
<evidence type="ECO:0000313" key="1">
    <source>
        <dbReference type="EMBL" id="MFD2549662.1"/>
    </source>
</evidence>
<gene>
    <name evidence="1" type="ORF">ACFSR5_18605</name>
</gene>